<sequence length="382" mass="39816">MKRVFSFMKHLNGSRASPRGGFPLGRGQARTGIAFAFTRPALACRPGIQETIVSFSPLRRAVAALAAACALPLASGAALAADSDAFPSRPIRLLVGFAAGGSSDTVARIMAPVLSKNLKQNIIIDNRPGAGGNIASDALVKAAPDGYTIMLGTIGSLAVNQHLSKLSYDPVTDMEPISLAVSFSNVLVVNANSKIKTFADYIKAASAQRSDMSFGSSGIGSSGHLAGELLKSVAGLQNQHVAYRGGAPAMNDLLGGTLASIFASPTDAVQFIAAGKLRPIATTGLRRLDVLPNVPTIAESGYPGFEANNWYAFTAPAHTPKAVIDVLNKAIVATLKDPDVDAKLKKLGLDPAPSTPAETDRYIRAESKKWGDLVKKININAV</sequence>
<evidence type="ECO:0000313" key="3">
    <source>
        <dbReference type="Proteomes" id="UP000216857"/>
    </source>
</evidence>
<dbReference type="PANTHER" id="PTHR42928">
    <property type="entry name" value="TRICARBOXYLATE-BINDING PROTEIN"/>
    <property type="match status" value="1"/>
</dbReference>
<reference evidence="2" key="1">
    <citation type="submission" date="2017-05" db="EMBL/GenBank/DDBJ databases">
        <title>Complete and WGS of Bordetella genogroups.</title>
        <authorList>
            <person name="Spilker T."/>
            <person name="Lipuma J."/>
        </authorList>
    </citation>
    <scope>NUCLEOTIDE SEQUENCE</scope>
    <source>
        <strain evidence="2">AU21707</strain>
    </source>
</reference>
<dbReference type="Gene3D" id="3.40.190.10">
    <property type="entry name" value="Periplasmic binding protein-like II"/>
    <property type="match status" value="1"/>
</dbReference>
<dbReference type="InterPro" id="IPR042100">
    <property type="entry name" value="Bug_dom1"/>
</dbReference>
<name>A0A261R5Q4_9BORD</name>
<dbReference type="EMBL" id="NEVJ01000003">
    <property type="protein sequence ID" value="OZI19982.1"/>
    <property type="molecule type" value="Genomic_DNA"/>
</dbReference>
<dbReference type="SUPFAM" id="SSF53850">
    <property type="entry name" value="Periplasmic binding protein-like II"/>
    <property type="match status" value="1"/>
</dbReference>
<dbReference type="CDD" id="cd07012">
    <property type="entry name" value="PBP2_Bug_TTT"/>
    <property type="match status" value="1"/>
</dbReference>
<accession>A0A261R5Q4</accession>
<dbReference type="OrthoDB" id="8678477at2"/>
<comment type="caution">
    <text evidence="2">The sequence shown here is derived from an EMBL/GenBank/DDBJ whole genome shotgun (WGS) entry which is preliminary data.</text>
</comment>
<protein>
    <recommendedName>
        <fullName evidence="4">Twin-arginine translocation pathway signal</fullName>
    </recommendedName>
</protein>
<evidence type="ECO:0000313" key="2">
    <source>
        <dbReference type="EMBL" id="OZI19982.1"/>
    </source>
</evidence>
<gene>
    <name evidence="2" type="ORF">CAL26_20720</name>
</gene>
<dbReference type="Proteomes" id="UP000216857">
    <property type="component" value="Unassembled WGS sequence"/>
</dbReference>
<keyword evidence="3" id="KW-1185">Reference proteome</keyword>
<dbReference type="InterPro" id="IPR005064">
    <property type="entry name" value="BUG"/>
</dbReference>
<dbReference type="PANTHER" id="PTHR42928:SF5">
    <property type="entry name" value="BLR1237 PROTEIN"/>
    <property type="match status" value="1"/>
</dbReference>
<evidence type="ECO:0008006" key="4">
    <source>
        <dbReference type="Google" id="ProtNLM"/>
    </source>
</evidence>
<proteinExistence type="inferred from homology"/>
<organism evidence="2 3">
    <name type="scientific">Bordetella genomosp. 9</name>
    <dbReference type="NCBI Taxonomy" id="1416803"/>
    <lineage>
        <taxon>Bacteria</taxon>
        <taxon>Pseudomonadati</taxon>
        <taxon>Pseudomonadota</taxon>
        <taxon>Betaproteobacteria</taxon>
        <taxon>Burkholderiales</taxon>
        <taxon>Alcaligenaceae</taxon>
        <taxon>Bordetella</taxon>
    </lineage>
</organism>
<comment type="similarity">
    <text evidence="1">Belongs to the UPF0065 (bug) family.</text>
</comment>
<dbReference type="AlphaFoldDB" id="A0A261R5Q4"/>
<dbReference type="Gene3D" id="3.40.190.150">
    <property type="entry name" value="Bordetella uptake gene, domain 1"/>
    <property type="match status" value="1"/>
</dbReference>
<dbReference type="Pfam" id="PF03401">
    <property type="entry name" value="TctC"/>
    <property type="match status" value="1"/>
</dbReference>
<evidence type="ECO:0000256" key="1">
    <source>
        <dbReference type="ARBA" id="ARBA00006987"/>
    </source>
</evidence>